<dbReference type="PIRSF" id="PIRSF036427">
    <property type="entry name" value="Precrrn-2_mtase"/>
    <property type="match status" value="1"/>
</dbReference>
<evidence type="ECO:0000256" key="6">
    <source>
        <dbReference type="ARBA" id="ARBA00022691"/>
    </source>
</evidence>
<evidence type="ECO:0000313" key="12">
    <source>
        <dbReference type="Proteomes" id="UP000396835"/>
    </source>
</evidence>
<dbReference type="Pfam" id="PF00590">
    <property type="entry name" value="TP_methylase"/>
    <property type="match status" value="1"/>
</dbReference>
<dbReference type="EMBL" id="RQYF01000022">
    <property type="protein sequence ID" value="RRD91823.1"/>
    <property type="molecule type" value="Genomic_DNA"/>
</dbReference>
<dbReference type="InterPro" id="IPR035996">
    <property type="entry name" value="4pyrrol_Methylase_sf"/>
</dbReference>
<evidence type="ECO:0000313" key="9">
    <source>
        <dbReference type="EMBL" id="RRD91823.1"/>
    </source>
</evidence>
<accession>A0A3P2ADW6</accession>
<keyword evidence="6" id="KW-0949">S-adenosyl-L-methionine</keyword>
<reference evidence="10 12" key="2">
    <citation type="submission" date="2019-02" db="EMBL/GenBank/DDBJ databases">
        <authorList>
            <consortium name="Pathogen Informatics"/>
        </authorList>
    </citation>
    <scope>NUCLEOTIDE SEQUENCE [LARGE SCALE GENOMIC DNA]</scope>
    <source>
        <strain evidence="10 12">3012STDY7078512</strain>
    </source>
</reference>
<dbReference type="Gene3D" id="3.40.1010.10">
    <property type="entry name" value="Cobalt-precorrin-4 Transmethylase, Domain 1"/>
    <property type="match status" value="1"/>
</dbReference>
<dbReference type="GO" id="GO:0030788">
    <property type="term" value="F:precorrin-2 C20-methyltransferase activity"/>
    <property type="evidence" value="ECO:0007669"/>
    <property type="project" value="InterPro"/>
</dbReference>
<evidence type="ECO:0000313" key="10">
    <source>
        <dbReference type="EMBL" id="VFB15150.1"/>
    </source>
</evidence>
<feature type="domain" description="Tetrapyrrole methylase" evidence="8">
    <location>
        <begin position="4"/>
        <end position="215"/>
    </location>
</feature>
<gene>
    <name evidence="10" type="primary">cobI</name>
    <name evidence="9" type="ORF">EII33_06715</name>
    <name evidence="10" type="ORF">NCTC7812_02735</name>
</gene>
<protein>
    <recommendedName>
        <fullName evidence="7">Cobalt-precorrin-2 C(20)-methyltransferase</fullName>
        <ecNumber evidence="7">2.1.1.151</ecNumber>
    </recommendedName>
</protein>
<dbReference type="AlphaFoldDB" id="A0A3P2ADW6"/>
<evidence type="ECO:0000256" key="7">
    <source>
        <dbReference type="PIRNR" id="PIRNR036427"/>
    </source>
</evidence>
<dbReference type="EC" id="2.1.1.151" evidence="7"/>
<dbReference type="Proteomes" id="UP000279562">
    <property type="component" value="Unassembled WGS sequence"/>
</dbReference>
<evidence type="ECO:0000256" key="1">
    <source>
        <dbReference type="ARBA" id="ARBA00004953"/>
    </source>
</evidence>
<dbReference type="PANTHER" id="PTHR43467">
    <property type="entry name" value="COBALT-PRECORRIN-2 C(20)-METHYLTRANSFERASE"/>
    <property type="match status" value="1"/>
</dbReference>
<dbReference type="InterPro" id="IPR014777">
    <property type="entry name" value="4pyrrole_Mease_sub1"/>
</dbReference>
<proteinExistence type="inferred from homology"/>
<evidence type="ECO:0000256" key="5">
    <source>
        <dbReference type="ARBA" id="ARBA00022679"/>
    </source>
</evidence>
<comment type="catalytic activity">
    <reaction evidence="7">
        <text>Co-precorrin-2 + S-adenosyl-L-methionine = Co-precorrin-3 + S-adenosyl-L-homocysteine + H(+)</text>
        <dbReference type="Rhea" id="RHEA:17997"/>
        <dbReference type="ChEBI" id="CHEBI:15378"/>
        <dbReference type="ChEBI" id="CHEBI:57856"/>
        <dbReference type="ChEBI" id="CHEBI:59789"/>
        <dbReference type="ChEBI" id="CHEBI:60053"/>
        <dbReference type="ChEBI" id="CHEBI:60060"/>
        <dbReference type="EC" id="2.1.1.151"/>
    </reaction>
</comment>
<dbReference type="GO" id="GO:0043781">
    <property type="term" value="F:cobalt-factor II C20-methyltransferase activity"/>
    <property type="evidence" value="ECO:0007669"/>
    <property type="project" value="UniProtKB-EC"/>
</dbReference>
<organism evidence="9 11">
    <name type="scientific">Prevotella heparinolytica</name>
    <dbReference type="NCBI Taxonomy" id="28113"/>
    <lineage>
        <taxon>Bacteria</taxon>
        <taxon>Pseudomonadati</taxon>
        <taxon>Bacteroidota</taxon>
        <taxon>Bacteroidia</taxon>
        <taxon>Bacteroidales</taxon>
        <taxon>Bacteroidaceae</taxon>
        <taxon>Bacteroides</taxon>
    </lineage>
</organism>
<keyword evidence="3" id="KW-0169">Cobalamin biosynthesis</keyword>
<dbReference type="Gene3D" id="3.30.950.10">
    <property type="entry name" value="Methyltransferase, Cobalt-precorrin-4 Transmethylase, Domain 2"/>
    <property type="match status" value="1"/>
</dbReference>
<comment type="subunit">
    <text evidence="7">Homodimer.</text>
</comment>
<evidence type="ECO:0000256" key="4">
    <source>
        <dbReference type="ARBA" id="ARBA00022603"/>
    </source>
</evidence>
<dbReference type="PROSITE" id="PS00839">
    <property type="entry name" value="SUMT_1"/>
    <property type="match status" value="1"/>
</dbReference>
<dbReference type="InterPro" id="IPR000878">
    <property type="entry name" value="4pyrrol_Mease"/>
</dbReference>
<name>A0A3P2ADW6_9BACE</name>
<dbReference type="InterPro" id="IPR012382">
    <property type="entry name" value="CobI/CbiL"/>
</dbReference>
<dbReference type="CDD" id="cd11645">
    <property type="entry name" value="Precorrin_2_C20_MT"/>
    <property type="match status" value="1"/>
</dbReference>
<evidence type="ECO:0000256" key="3">
    <source>
        <dbReference type="ARBA" id="ARBA00022573"/>
    </source>
</evidence>
<evidence type="ECO:0000256" key="2">
    <source>
        <dbReference type="ARBA" id="ARBA00005879"/>
    </source>
</evidence>
<comment type="function">
    <text evidence="7">Methylates cobalt-precorrin-2 at the C-20 position to produce cobalt-precorrin-3A in the anaerobic cobalamin biosynthesis pathway.</text>
</comment>
<dbReference type="GO" id="GO:0009236">
    <property type="term" value="P:cobalamin biosynthetic process"/>
    <property type="evidence" value="ECO:0007669"/>
    <property type="project" value="UniProtKB-UniRule"/>
</dbReference>
<dbReference type="OrthoDB" id="9815856at2"/>
<reference evidence="9 11" key="1">
    <citation type="submission" date="2018-11" db="EMBL/GenBank/DDBJ databases">
        <title>Genomes From Bacteria Associated with the Canine Oral Cavity: a Test Case for Automated Genome-Based Taxonomic Assignment.</title>
        <authorList>
            <person name="Coil D.A."/>
            <person name="Jospin G."/>
            <person name="Darling A.E."/>
            <person name="Wallis C."/>
            <person name="Davis I.J."/>
            <person name="Harris S."/>
            <person name="Eisen J.A."/>
            <person name="Holcombe L.J."/>
            <person name="O'Flynn C."/>
        </authorList>
    </citation>
    <scope>NUCLEOTIDE SEQUENCE [LARGE SCALE GENOMIC DNA]</scope>
    <source>
        <strain evidence="9 11">OH1047_COT-310</strain>
    </source>
</reference>
<dbReference type="SUPFAM" id="SSF53790">
    <property type="entry name" value="Tetrapyrrole methylase"/>
    <property type="match status" value="1"/>
</dbReference>
<dbReference type="InterPro" id="IPR003043">
    <property type="entry name" value="Uropor_MeTrfase_CS"/>
</dbReference>
<evidence type="ECO:0000313" key="11">
    <source>
        <dbReference type="Proteomes" id="UP000279562"/>
    </source>
</evidence>
<dbReference type="InterPro" id="IPR014776">
    <property type="entry name" value="4pyrrole_Mease_sub2"/>
</dbReference>
<dbReference type="GO" id="GO:0032259">
    <property type="term" value="P:methylation"/>
    <property type="evidence" value="ECO:0007669"/>
    <property type="project" value="UniProtKB-KW"/>
</dbReference>
<comment type="similarity">
    <text evidence="2 7">Belongs to the precorrin methyltransferase family.</text>
</comment>
<keyword evidence="5 9" id="KW-0808">Transferase</keyword>
<dbReference type="PANTHER" id="PTHR43467:SF2">
    <property type="entry name" value="COBALT-PRECORRIN-2 C(20)-METHYLTRANSFERASE"/>
    <property type="match status" value="1"/>
</dbReference>
<keyword evidence="4 9" id="KW-0489">Methyltransferase</keyword>
<dbReference type="Proteomes" id="UP000396835">
    <property type="component" value="Unassembled WGS sequence"/>
</dbReference>
<evidence type="ECO:0000259" key="8">
    <source>
        <dbReference type="Pfam" id="PF00590"/>
    </source>
</evidence>
<comment type="pathway">
    <text evidence="1">Cofactor biosynthesis; adenosylcobalamin biosynthesis.</text>
</comment>
<sequence>MYPVLFVSLGPGDPELITVKGLKALQAADSIFCPETMNKNSATSPVTSRAAAILHRLEIEAKCIIRFDIPMSRQRDKALSAYDSLYAEILKQHADGKKICVAAEGDAGFYASIHYVYERLRKRGIPVEHIAGVPAFIAAGARAGIHLVSRTETLTVLPGTATAGEVTRCIEREGAVVIMKLSKCAQNMHELIRLHPEYDYHYFENVGTADDVYLKCPDQILSRPFPYFSMLIVRRSENTDKEQAINTFSQ</sequence>
<dbReference type="RefSeq" id="WP_125239032.1">
    <property type="nucleotide sequence ID" value="NZ_CAACYH010000007.1"/>
</dbReference>
<dbReference type="EMBL" id="CAACYH010000007">
    <property type="protein sequence ID" value="VFB15150.1"/>
    <property type="molecule type" value="Genomic_DNA"/>
</dbReference>
<keyword evidence="11" id="KW-1185">Reference proteome</keyword>